<dbReference type="OrthoDB" id="2590500at2759"/>
<evidence type="ECO:0000256" key="9">
    <source>
        <dbReference type="ARBA" id="ARBA00047761"/>
    </source>
</evidence>
<dbReference type="InterPro" id="IPR038534">
    <property type="entry name" value="Rtr1/RPAP2_sf"/>
</dbReference>
<reference evidence="17" key="1">
    <citation type="submission" date="2014-09" db="EMBL/GenBank/DDBJ databases">
        <authorList>
            <person name="Sharma Rahul"/>
            <person name="Thines Marco"/>
        </authorList>
    </citation>
    <scope>NUCLEOTIDE SEQUENCE [LARGE SCALE GENOMIC DNA]</scope>
</reference>
<dbReference type="InterPro" id="IPR007308">
    <property type="entry name" value="Rtr1/RPAP2_dom"/>
</dbReference>
<keyword evidence="4 12" id="KW-0863">Zinc-finger</keyword>
<evidence type="ECO:0000256" key="13">
    <source>
        <dbReference type="SAM" id="MobiDB-lite"/>
    </source>
</evidence>
<comment type="subcellular location">
    <subcellularLocation>
        <location evidence="1 12">Nucleus</location>
    </subcellularLocation>
</comment>
<dbReference type="PANTHER" id="PTHR14732">
    <property type="entry name" value="RNA POLYMERASE II SUBUNIT B1 CTD PHOSPHATASE RPAP2-RELATED"/>
    <property type="match status" value="1"/>
</dbReference>
<evidence type="ECO:0000256" key="3">
    <source>
        <dbReference type="ARBA" id="ARBA00022723"/>
    </source>
</evidence>
<keyword evidence="14" id="KW-0732">Signal</keyword>
<evidence type="ECO:0000256" key="4">
    <source>
        <dbReference type="ARBA" id="ARBA00022771"/>
    </source>
</evidence>
<comment type="function">
    <text evidence="12">Putative RNA polymerase II subunit B1 C-terminal domain (CTD) phosphatase involved in RNA polymerase II transcription regulation.</text>
</comment>
<dbReference type="GO" id="GO:0005737">
    <property type="term" value="C:cytoplasm"/>
    <property type="evidence" value="ECO:0007669"/>
    <property type="project" value="TreeGrafter"/>
</dbReference>
<dbReference type="STRING" id="4781.A0A0P1A4Q2"/>
<comment type="similarity">
    <text evidence="2 11 12">Belongs to the RPAP2 family.</text>
</comment>
<evidence type="ECO:0000256" key="1">
    <source>
        <dbReference type="ARBA" id="ARBA00004123"/>
    </source>
</evidence>
<protein>
    <recommendedName>
        <fullName evidence="12">RNA polymerase II subunit B1 CTD phosphatase RPAP2 homolog</fullName>
        <ecNumber evidence="12">3.1.3.16</ecNumber>
    </recommendedName>
</protein>
<dbReference type="RefSeq" id="XP_024571832.1">
    <property type="nucleotide sequence ID" value="XM_024724458.1"/>
</dbReference>
<comment type="catalytic activity">
    <reaction evidence="9 12">
        <text>O-phospho-L-seryl-[protein] + H2O = L-seryl-[protein] + phosphate</text>
        <dbReference type="Rhea" id="RHEA:20629"/>
        <dbReference type="Rhea" id="RHEA-COMP:9863"/>
        <dbReference type="Rhea" id="RHEA-COMP:11604"/>
        <dbReference type="ChEBI" id="CHEBI:15377"/>
        <dbReference type="ChEBI" id="CHEBI:29999"/>
        <dbReference type="ChEBI" id="CHEBI:43474"/>
        <dbReference type="ChEBI" id="CHEBI:83421"/>
        <dbReference type="EC" id="3.1.3.16"/>
    </reaction>
</comment>
<dbReference type="GeneID" id="36406398"/>
<keyword evidence="17" id="KW-1185">Reference proteome</keyword>
<keyword evidence="7 12" id="KW-0904">Protein phosphatase</keyword>
<dbReference type="GO" id="GO:0005634">
    <property type="term" value="C:nucleus"/>
    <property type="evidence" value="ECO:0007669"/>
    <property type="project" value="UniProtKB-SubCell"/>
</dbReference>
<dbReference type="Proteomes" id="UP000054928">
    <property type="component" value="Unassembled WGS sequence"/>
</dbReference>
<keyword evidence="6 12" id="KW-0862">Zinc</keyword>
<evidence type="ECO:0000256" key="2">
    <source>
        <dbReference type="ARBA" id="ARBA00005676"/>
    </source>
</evidence>
<dbReference type="AlphaFoldDB" id="A0A0P1A4Q2"/>
<dbReference type="OMA" id="IEGFVFP"/>
<dbReference type="GO" id="GO:0043175">
    <property type="term" value="F:RNA polymerase core enzyme binding"/>
    <property type="evidence" value="ECO:0007669"/>
    <property type="project" value="UniProtKB-UniRule"/>
</dbReference>
<keyword evidence="5 12" id="KW-0378">Hydrolase</keyword>
<organism evidence="16 17">
    <name type="scientific">Plasmopara halstedii</name>
    <name type="common">Downy mildew of sunflower</name>
    <dbReference type="NCBI Taxonomy" id="4781"/>
    <lineage>
        <taxon>Eukaryota</taxon>
        <taxon>Sar</taxon>
        <taxon>Stramenopiles</taxon>
        <taxon>Oomycota</taxon>
        <taxon>Peronosporomycetes</taxon>
        <taxon>Peronosporales</taxon>
        <taxon>Peronosporaceae</taxon>
        <taxon>Plasmopara</taxon>
    </lineage>
</organism>
<feature type="compositionally biased region" description="Low complexity" evidence="13">
    <location>
        <begin position="282"/>
        <end position="293"/>
    </location>
</feature>
<dbReference type="Gene3D" id="1.25.40.820">
    <property type="match status" value="1"/>
</dbReference>
<evidence type="ECO:0000313" key="17">
    <source>
        <dbReference type="Proteomes" id="UP000054928"/>
    </source>
</evidence>
<evidence type="ECO:0000256" key="6">
    <source>
        <dbReference type="ARBA" id="ARBA00022833"/>
    </source>
</evidence>
<dbReference type="Pfam" id="PF04181">
    <property type="entry name" value="RPAP2_Rtr1"/>
    <property type="match status" value="1"/>
</dbReference>
<evidence type="ECO:0000256" key="5">
    <source>
        <dbReference type="ARBA" id="ARBA00022801"/>
    </source>
</evidence>
<proteinExistence type="inferred from homology"/>
<evidence type="ECO:0000256" key="11">
    <source>
        <dbReference type="PROSITE-ProRule" id="PRU00812"/>
    </source>
</evidence>
<dbReference type="InterPro" id="IPR039693">
    <property type="entry name" value="Rtr1/RPAP2"/>
</dbReference>
<evidence type="ECO:0000313" key="16">
    <source>
        <dbReference type="EMBL" id="CEG35463.1"/>
    </source>
</evidence>
<comment type="catalytic activity">
    <reaction evidence="10 12">
        <text>O-phospho-L-threonyl-[protein] + H2O = L-threonyl-[protein] + phosphate</text>
        <dbReference type="Rhea" id="RHEA:47004"/>
        <dbReference type="Rhea" id="RHEA-COMP:11060"/>
        <dbReference type="Rhea" id="RHEA-COMP:11605"/>
        <dbReference type="ChEBI" id="CHEBI:15377"/>
        <dbReference type="ChEBI" id="CHEBI:30013"/>
        <dbReference type="ChEBI" id="CHEBI:43474"/>
        <dbReference type="ChEBI" id="CHEBI:61977"/>
        <dbReference type="EC" id="3.1.3.16"/>
    </reaction>
</comment>
<feature type="signal peptide" evidence="14">
    <location>
        <begin position="1"/>
        <end position="32"/>
    </location>
</feature>
<feature type="chain" id="PRO_5006058369" description="RNA polymerase II subunit B1 CTD phosphatase RPAP2 homolog" evidence="14">
    <location>
        <begin position="33"/>
        <end position="563"/>
    </location>
</feature>
<evidence type="ECO:0000256" key="12">
    <source>
        <dbReference type="RuleBase" id="RU367080"/>
    </source>
</evidence>
<dbReference type="PROSITE" id="PS51479">
    <property type="entry name" value="ZF_RTR1"/>
    <property type="match status" value="1"/>
</dbReference>
<dbReference type="GO" id="GO:0008270">
    <property type="term" value="F:zinc ion binding"/>
    <property type="evidence" value="ECO:0007669"/>
    <property type="project" value="UniProtKB-KW"/>
</dbReference>
<evidence type="ECO:0000256" key="10">
    <source>
        <dbReference type="ARBA" id="ARBA00048336"/>
    </source>
</evidence>
<evidence type="ECO:0000256" key="14">
    <source>
        <dbReference type="SAM" id="SignalP"/>
    </source>
</evidence>
<dbReference type="EC" id="3.1.3.16" evidence="12"/>
<dbReference type="EMBL" id="CCYD01000053">
    <property type="protein sequence ID" value="CEG35463.1"/>
    <property type="molecule type" value="Genomic_DNA"/>
</dbReference>
<dbReference type="PANTHER" id="PTHR14732:SF0">
    <property type="entry name" value="RNA POLYMERASE II SUBUNIT B1 CTD PHOSPHATASE RPAP2-RELATED"/>
    <property type="match status" value="1"/>
</dbReference>
<evidence type="ECO:0000256" key="8">
    <source>
        <dbReference type="ARBA" id="ARBA00023242"/>
    </source>
</evidence>
<sequence length="563" mass="64187">MNTQPKRQIALLMWSTHLVLLLFLPIMTSVNGSSVQEAFALMTTLLVPSVPMRYLEMCGKMLQRRQMEDIFQERAAAKLCAFPACENLLSKTSGKFRVSLARKAIYDAQYERQFCSPRCLEQARLLLSKLVHKPPQLVPSLVEVFGTDKPNPFDYNDDKKQVKDDAKIATHKSKPLPMAKTVWAKTQDLGVVERYHLPANAMSMGVSPALEATTPIKLIENESPAAPERNFPKADQASVIEGYIFPAHKERLAKKLEMFVKKSQENNSEIELELSDSDKSDAAVSEASSASSSEISDFDDNEVVKLENLPLFSHLWGLISNWVTHNTNLVVARLPLLTQEDENYDVYLSRNEMTKSEVDAALRRARQIHTERWNSLSLMLRRSLPQVALKVKLDLERFANHRIDMITKTFALRDAIDTRKTHLWTCLATILLLVTYDIKPKDLHKGERSKQIVSLTKLDTMELAQLLQLFYSVRKESDVVADDDIPPNPENKLDVQENMQTKIVADNLPPICRRCRRLKAKCICQFRVTTQTNEEFSPDQVGEMLREALILREEHVELLQSDK</sequence>
<evidence type="ECO:0000256" key="7">
    <source>
        <dbReference type="ARBA" id="ARBA00022912"/>
    </source>
</evidence>
<name>A0A0P1A4Q2_PLAHL</name>
<evidence type="ECO:0000259" key="15">
    <source>
        <dbReference type="PROSITE" id="PS51479"/>
    </source>
</evidence>
<dbReference type="GO" id="GO:0008420">
    <property type="term" value="F:RNA polymerase II CTD heptapeptide repeat phosphatase activity"/>
    <property type="evidence" value="ECO:0007669"/>
    <property type="project" value="UniProtKB-UniRule"/>
</dbReference>
<feature type="domain" description="RTR1-type" evidence="15">
    <location>
        <begin position="57"/>
        <end position="139"/>
    </location>
</feature>
<feature type="region of interest" description="Disordered" evidence="13">
    <location>
        <begin position="270"/>
        <end position="293"/>
    </location>
</feature>
<keyword evidence="3 12" id="KW-0479">Metal-binding</keyword>
<accession>A0A0P1A4Q2</accession>
<keyword evidence="8 12" id="KW-0539">Nucleus</keyword>